<dbReference type="RefSeq" id="WP_142003857.1">
    <property type="nucleotide sequence ID" value="NZ_VFML01000002.1"/>
</dbReference>
<dbReference type="Gene3D" id="1.10.1740.10">
    <property type="match status" value="1"/>
</dbReference>
<dbReference type="EMBL" id="VFML01000002">
    <property type="protein sequence ID" value="TQI94653.1"/>
    <property type="molecule type" value="Genomic_DNA"/>
</dbReference>
<sequence>MTTDLTSRVRDGDLDAYGHLFATHHADATRVARRYAGAQIDTDELVATAFDNTLTALLHGHGPGDTTFLPYLRVAMRRAAAQSLLRARH</sequence>
<dbReference type="InterPro" id="IPR013325">
    <property type="entry name" value="RNA_pol_sigma_r2"/>
</dbReference>
<dbReference type="GO" id="GO:0006352">
    <property type="term" value="P:DNA-templated transcription initiation"/>
    <property type="evidence" value="ECO:0007669"/>
    <property type="project" value="InterPro"/>
</dbReference>
<evidence type="ECO:0000313" key="2">
    <source>
        <dbReference type="Proteomes" id="UP000320876"/>
    </source>
</evidence>
<dbReference type="AlphaFoldDB" id="A0A542CV09"/>
<dbReference type="GO" id="GO:0003700">
    <property type="term" value="F:DNA-binding transcription factor activity"/>
    <property type="evidence" value="ECO:0007669"/>
    <property type="project" value="InterPro"/>
</dbReference>
<organism evidence="1 2">
    <name type="scientific">Amycolatopsis cihanbeyliensis</name>
    <dbReference type="NCBI Taxonomy" id="1128664"/>
    <lineage>
        <taxon>Bacteria</taxon>
        <taxon>Bacillati</taxon>
        <taxon>Actinomycetota</taxon>
        <taxon>Actinomycetes</taxon>
        <taxon>Pseudonocardiales</taxon>
        <taxon>Pseudonocardiaceae</taxon>
        <taxon>Amycolatopsis</taxon>
    </lineage>
</organism>
<reference evidence="1 2" key="1">
    <citation type="submission" date="2019-06" db="EMBL/GenBank/DDBJ databases">
        <title>Sequencing the genomes of 1000 actinobacteria strains.</title>
        <authorList>
            <person name="Klenk H.-P."/>
        </authorList>
    </citation>
    <scope>NUCLEOTIDE SEQUENCE [LARGE SCALE GENOMIC DNA]</scope>
    <source>
        <strain evidence="1 2">DSM 45679</strain>
    </source>
</reference>
<accession>A0A542CV09</accession>
<dbReference type="Proteomes" id="UP000320876">
    <property type="component" value="Unassembled WGS sequence"/>
</dbReference>
<name>A0A542CV09_AMYCI</name>
<gene>
    <name evidence="1" type="ORF">FB471_6825</name>
</gene>
<dbReference type="OrthoDB" id="5518337at2"/>
<comment type="caution">
    <text evidence="1">The sequence shown here is derived from an EMBL/GenBank/DDBJ whole genome shotgun (WGS) entry which is preliminary data.</text>
</comment>
<keyword evidence="2" id="KW-1185">Reference proteome</keyword>
<evidence type="ECO:0000313" key="1">
    <source>
        <dbReference type="EMBL" id="TQI94653.1"/>
    </source>
</evidence>
<protein>
    <submittedName>
        <fullName evidence="1">Uncharacterized protein</fullName>
    </submittedName>
</protein>
<proteinExistence type="predicted"/>
<dbReference type="SUPFAM" id="SSF88946">
    <property type="entry name" value="Sigma2 domain of RNA polymerase sigma factors"/>
    <property type="match status" value="1"/>
</dbReference>